<dbReference type="Proteomes" id="UP000006620">
    <property type="component" value="Chromosome"/>
</dbReference>
<reference evidence="9" key="1">
    <citation type="submission" date="2011-06" db="EMBL/GenBank/DDBJ databases">
        <title>Complete genome sequence of Paenibacillus mucilaginosus KNP414.</title>
        <authorList>
            <person name="Wang J."/>
            <person name="Hu S."/>
            <person name="Hu X."/>
            <person name="Zhang B."/>
            <person name="Dong D."/>
            <person name="Zhang S."/>
            <person name="Zhao K."/>
            <person name="Wu D."/>
        </authorList>
    </citation>
    <scope>NUCLEOTIDE SEQUENCE [LARGE SCALE GENOMIC DNA]</scope>
    <source>
        <strain evidence="9">KNP414</strain>
    </source>
</reference>
<keyword evidence="3" id="KW-1005">Bacterial flagellum biogenesis</keyword>
<protein>
    <recommendedName>
        <fullName evidence="7">Flagellar protein FliT</fullName>
    </recommendedName>
</protein>
<gene>
    <name evidence="8" type="ordered locus">KNP414_00114</name>
</gene>
<dbReference type="InterPro" id="IPR008622">
    <property type="entry name" value="FliT"/>
</dbReference>
<evidence type="ECO:0000256" key="7">
    <source>
        <dbReference type="ARBA" id="ARBA00093797"/>
    </source>
</evidence>
<dbReference type="PATRIC" id="fig|1036673.3.peg.107"/>
<evidence type="ECO:0000313" key="9">
    <source>
        <dbReference type="Proteomes" id="UP000006620"/>
    </source>
</evidence>
<dbReference type="KEGG" id="pms:KNP414_00114"/>
<evidence type="ECO:0000256" key="2">
    <source>
        <dbReference type="ARBA" id="ARBA00022490"/>
    </source>
</evidence>
<dbReference type="AlphaFoldDB" id="F8FJ52"/>
<evidence type="ECO:0000256" key="4">
    <source>
        <dbReference type="ARBA" id="ARBA00023186"/>
    </source>
</evidence>
<comment type="subcellular location">
    <subcellularLocation>
        <location evidence="1">Cytoplasm</location>
        <location evidence="1">Cytosol</location>
    </subcellularLocation>
</comment>
<keyword evidence="2" id="KW-0963">Cytoplasm</keyword>
<name>F8FJ52_PAEMK</name>
<comment type="similarity">
    <text evidence="6">Belongs to the bacillales FliT family.</text>
</comment>
<evidence type="ECO:0000256" key="3">
    <source>
        <dbReference type="ARBA" id="ARBA00022795"/>
    </source>
</evidence>
<organism evidence="8 9">
    <name type="scientific">Paenibacillus mucilaginosus (strain KNP414)</name>
    <dbReference type="NCBI Taxonomy" id="1036673"/>
    <lineage>
        <taxon>Bacteria</taxon>
        <taxon>Bacillati</taxon>
        <taxon>Bacillota</taxon>
        <taxon>Bacilli</taxon>
        <taxon>Bacillales</taxon>
        <taxon>Paenibacillaceae</taxon>
        <taxon>Paenibacillus</taxon>
    </lineage>
</organism>
<evidence type="ECO:0000256" key="6">
    <source>
        <dbReference type="ARBA" id="ARBA00093785"/>
    </source>
</evidence>
<evidence type="ECO:0000313" key="8">
    <source>
        <dbReference type="EMBL" id="AEI38765.1"/>
    </source>
</evidence>
<accession>F8FJ52</accession>
<dbReference type="EMBL" id="CP002869">
    <property type="protein sequence ID" value="AEI38765.1"/>
    <property type="molecule type" value="Genomic_DNA"/>
</dbReference>
<reference evidence="8 9" key="2">
    <citation type="journal article" date="2013" name="Genome Announc.">
        <title>Genome Sequence of Growth-Improving Paenibacillus mucilaginosus Strain KNP414.</title>
        <authorList>
            <person name="Lu J.J."/>
            <person name="Wang J.F."/>
            <person name="Hu X.F."/>
        </authorList>
    </citation>
    <scope>NUCLEOTIDE SEQUENCE [LARGE SCALE GENOMIC DNA]</scope>
    <source>
        <strain evidence="8 9">KNP414</strain>
    </source>
</reference>
<comment type="function">
    <text evidence="5">May act as an export chaperone for the filament capping protein FliD.</text>
</comment>
<evidence type="ECO:0000256" key="5">
    <source>
        <dbReference type="ARBA" id="ARBA00093765"/>
    </source>
</evidence>
<keyword evidence="4" id="KW-0143">Chaperone</keyword>
<dbReference type="Pfam" id="PF05400">
    <property type="entry name" value="FliT"/>
    <property type="match status" value="1"/>
</dbReference>
<dbReference type="HOGENOM" id="CLU_170311_0_0_9"/>
<sequence>MREHIEALETLTAGMASRLPEAEYEELEQFVREREEIILSIRRGLQTNPEAASLYAERVQQVLRQDEAIMECMEALRSEAAGQLQKVDTARTQRGAYDKAYTPDSLFFDKRK</sequence>
<proteinExistence type="inferred from homology"/>
<evidence type="ECO:0000256" key="1">
    <source>
        <dbReference type="ARBA" id="ARBA00004514"/>
    </source>
</evidence>
<dbReference type="RefSeq" id="WP_013913931.1">
    <property type="nucleotide sequence ID" value="NC_015690.1"/>
</dbReference>